<dbReference type="Gene3D" id="2.160.20.120">
    <property type="match status" value="1"/>
</dbReference>
<dbReference type="Pfam" id="PF10988">
    <property type="entry name" value="DUF2807"/>
    <property type="match status" value="1"/>
</dbReference>
<accession>A0A7W9CFK2</accession>
<comment type="caution">
    <text evidence="2">The sequence shown here is derived from an EMBL/GenBank/DDBJ whole genome shotgun (WGS) entry which is preliminary data.</text>
</comment>
<sequence length="257" mass="26739">MIRTLFIIAGSAFLLCIIAFGGAAALGGADIKRNGWSFTIDDEDGHTMIRRTDSVEAAEGPETTRTVPWAGGETLTLDLAADVTFVQGDAANVVITGPQAIVDRVRIDGGRLQLDEGSDRVVVSVTGTGIQGWSDSERLRIVVTAPSVNRFDLRGSSDLIIQDYDQAEMTVDISGSGDVEAQGRATRLALDITGSGDAELRDLTVADADIAISGSGDARVDATGKVEIDLTGSGDVDLESRPASLTQNISGSGDVAN</sequence>
<dbReference type="AlphaFoldDB" id="A0A7W9CFK2"/>
<protein>
    <recommendedName>
        <fullName evidence="1">Putative auto-transporter adhesin head GIN domain-containing protein</fullName>
    </recommendedName>
</protein>
<dbReference type="InterPro" id="IPR021255">
    <property type="entry name" value="DUF2807"/>
</dbReference>
<reference evidence="2 3" key="1">
    <citation type="submission" date="2020-08" db="EMBL/GenBank/DDBJ databases">
        <title>Genomic Encyclopedia of Type Strains, Phase IV (KMG-IV): sequencing the most valuable type-strain genomes for metagenomic binning, comparative biology and taxonomic classification.</title>
        <authorList>
            <person name="Goeker M."/>
        </authorList>
    </citation>
    <scope>NUCLEOTIDE SEQUENCE [LARGE SCALE GENOMIC DNA]</scope>
    <source>
        <strain evidence="2 3">DSM 4737</strain>
    </source>
</reference>
<evidence type="ECO:0000313" key="3">
    <source>
        <dbReference type="Proteomes" id="UP000545037"/>
    </source>
</evidence>
<dbReference type="Proteomes" id="UP000545037">
    <property type="component" value="Unassembled WGS sequence"/>
</dbReference>
<name>A0A7W9CFK2_9CAUL</name>
<gene>
    <name evidence="2" type="ORF">GGR13_000301</name>
</gene>
<evidence type="ECO:0000313" key="2">
    <source>
        <dbReference type="EMBL" id="MBB5744729.1"/>
    </source>
</evidence>
<feature type="domain" description="Putative auto-transporter adhesin head GIN" evidence="1">
    <location>
        <begin position="74"/>
        <end position="241"/>
    </location>
</feature>
<dbReference type="RefSeq" id="WP_183211694.1">
    <property type="nucleotide sequence ID" value="NZ_JACHOR010000001.1"/>
</dbReference>
<dbReference type="EMBL" id="JACHOR010000001">
    <property type="protein sequence ID" value="MBB5744729.1"/>
    <property type="molecule type" value="Genomic_DNA"/>
</dbReference>
<keyword evidence="3" id="KW-1185">Reference proteome</keyword>
<evidence type="ECO:0000259" key="1">
    <source>
        <dbReference type="Pfam" id="PF10988"/>
    </source>
</evidence>
<proteinExistence type="predicted"/>
<organism evidence="2 3">
    <name type="scientific">Brevundimonas variabilis</name>
    <dbReference type="NCBI Taxonomy" id="74312"/>
    <lineage>
        <taxon>Bacteria</taxon>
        <taxon>Pseudomonadati</taxon>
        <taxon>Pseudomonadota</taxon>
        <taxon>Alphaproteobacteria</taxon>
        <taxon>Caulobacterales</taxon>
        <taxon>Caulobacteraceae</taxon>
        <taxon>Brevundimonas</taxon>
    </lineage>
</organism>